<name>A0ABW7GUS6_9BURK</name>
<dbReference type="InterPro" id="IPR025293">
    <property type="entry name" value="YfiR/HmsC-like"/>
</dbReference>
<evidence type="ECO:0000313" key="3">
    <source>
        <dbReference type="Proteomes" id="UP001606303"/>
    </source>
</evidence>
<evidence type="ECO:0000313" key="2">
    <source>
        <dbReference type="EMBL" id="MFG6465551.1"/>
    </source>
</evidence>
<gene>
    <name evidence="2" type="ORF">ACG01O_02905</name>
</gene>
<proteinExistence type="predicted"/>
<accession>A0ABW7GUS6</accession>
<evidence type="ECO:0000256" key="1">
    <source>
        <dbReference type="SAM" id="SignalP"/>
    </source>
</evidence>
<dbReference type="RefSeq" id="WP_394381214.1">
    <property type="nucleotide sequence ID" value="NZ_JBIGIB010000001.1"/>
</dbReference>
<feature type="chain" id="PRO_5046795080" evidence="1">
    <location>
        <begin position="22"/>
        <end position="174"/>
    </location>
</feature>
<sequence length="174" mass="18177">MKAWSLLLLLLVSAALARARADSLDEDRLRAAFVLRLAQYTQWPASAADGQTLSLCAAGLPASGLEAVKGLASRAVGGAQIRVRSLTEPKDASHGCQVLVLGHPDAATLRQWVSAVPDSPVLVVATSPEALRAGVCIALITEPQGMAFAVNHGESKKRGLSLAAPVLKLAREVR</sequence>
<comment type="caution">
    <text evidence="2">The sequence shown here is derived from an EMBL/GenBank/DDBJ whole genome shotgun (WGS) entry which is preliminary data.</text>
</comment>
<dbReference type="Proteomes" id="UP001606303">
    <property type="component" value="Unassembled WGS sequence"/>
</dbReference>
<organism evidence="2 3">
    <name type="scientific">Pelomonas baiyunensis</name>
    <dbReference type="NCBI Taxonomy" id="3299026"/>
    <lineage>
        <taxon>Bacteria</taxon>
        <taxon>Pseudomonadati</taxon>
        <taxon>Pseudomonadota</taxon>
        <taxon>Betaproteobacteria</taxon>
        <taxon>Burkholderiales</taxon>
        <taxon>Sphaerotilaceae</taxon>
        <taxon>Roseateles</taxon>
    </lineage>
</organism>
<dbReference type="EMBL" id="JBIGIB010000001">
    <property type="protein sequence ID" value="MFG6465551.1"/>
    <property type="molecule type" value="Genomic_DNA"/>
</dbReference>
<protein>
    <submittedName>
        <fullName evidence="2">YfiR family protein</fullName>
    </submittedName>
</protein>
<reference evidence="2 3" key="1">
    <citation type="submission" date="2024-08" db="EMBL/GenBank/DDBJ databases">
        <authorList>
            <person name="Lu H."/>
        </authorList>
    </citation>
    <scope>NUCLEOTIDE SEQUENCE [LARGE SCALE GENOMIC DNA]</scope>
    <source>
        <strain evidence="2 3">BYS87W</strain>
    </source>
</reference>
<keyword evidence="1" id="KW-0732">Signal</keyword>
<keyword evidence="3" id="KW-1185">Reference proteome</keyword>
<dbReference type="Pfam" id="PF13689">
    <property type="entry name" value="DUF4154"/>
    <property type="match status" value="1"/>
</dbReference>
<feature type="signal peptide" evidence="1">
    <location>
        <begin position="1"/>
        <end position="21"/>
    </location>
</feature>